<dbReference type="InterPro" id="IPR009195">
    <property type="entry name" value="Uncharacterised_YjbK"/>
</dbReference>
<name>A0ABS6JZX5_9BACI</name>
<accession>A0ABS6JZX5</accession>
<evidence type="ECO:0000313" key="2">
    <source>
        <dbReference type="EMBL" id="MBU9723631.1"/>
    </source>
</evidence>
<dbReference type="RefSeq" id="WP_088075953.1">
    <property type="nucleotide sequence ID" value="NZ_JAHQCR010000083.1"/>
</dbReference>
<dbReference type="EMBL" id="JAHQCR010000083">
    <property type="protein sequence ID" value="MBU9723631.1"/>
    <property type="molecule type" value="Genomic_DNA"/>
</dbReference>
<sequence>MQQEVEIEFKNLLTESEFYQLKTEFSIDQKDFKNQINYYFETPNMELKKHSSALRIRKKGNNFVLTLKEPHPDGLLETHQKCSEEETLTAINNGALPSGDVVLQIEKLLNKSSLTFKFLGELQTERAEVSLEQGLLVLDKSSYLDVSDFELEFECGERKAGEQFFHELLRKFDIPLRKTPNKIKRFYDRKMNLL</sequence>
<reference evidence="2 3" key="1">
    <citation type="submission" date="2021-06" db="EMBL/GenBank/DDBJ databases">
        <title>Bacillus sp. RD4P76, an endophyte from a halophyte.</title>
        <authorList>
            <person name="Sun J.-Q."/>
        </authorList>
    </citation>
    <scope>NUCLEOTIDE SEQUENCE [LARGE SCALE GENOMIC DNA]</scope>
    <source>
        <strain evidence="2 3">JCM 17098</strain>
    </source>
</reference>
<dbReference type="SUPFAM" id="SSF55154">
    <property type="entry name" value="CYTH-like phosphatases"/>
    <property type="match status" value="1"/>
</dbReference>
<comment type="caution">
    <text evidence="2">The sequence shown here is derived from an EMBL/GenBank/DDBJ whole genome shotgun (WGS) entry which is preliminary data.</text>
</comment>
<proteinExistence type="predicted"/>
<evidence type="ECO:0000259" key="1">
    <source>
        <dbReference type="PROSITE" id="PS51707"/>
    </source>
</evidence>
<organism evidence="2 3">
    <name type="scientific">Evansella alkalicola</name>
    <dbReference type="NCBI Taxonomy" id="745819"/>
    <lineage>
        <taxon>Bacteria</taxon>
        <taxon>Bacillati</taxon>
        <taxon>Bacillota</taxon>
        <taxon>Bacilli</taxon>
        <taxon>Bacillales</taxon>
        <taxon>Bacillaceae</taxon>
        <taxon>Evansella</taxon>
    </lineage>
</organism>
<gene>
    <name evidence="2" type="ORF">KS407_19620</name>
</gene>
<evidence type="ECO:0000313" key="3">
    <source>
        <dbReference type="Proteomes" id="UP000790580"/>
    </source>
</evidence>
<dbReference type="InterPro" id="IPR023577">
    <property type="entry name" value="CYTH_domain"/>
</dbReference>
<dbReference type="SMART" id="SM01118">
    <property type="entry name" value="CYTH"/>
    <property type="match status" value="1"/>
</dbReference>
<dbReference type="Proteomes" id="UP000790580">
    <property type="component" value="Unassembled WGS sequence"/>
</dbReference>
<dbReference type="CDD" id="cd07762">
    <property type="entry name" value="CYTH-like_Pase_1"/>
    <property type="match status" value="1"/>
</dbReference>
<keyword evidence="3" id="KW-1185">Reference proteome</keyword>
<protein>
    <submittedName>
        <fullName evidence="2">CYTH domain-containing protein</fullName>
    </submittedName>
</protein>
<feature type="domain" description="CYTH" evidence="1">
    <location>
        <begin position="4"/>
        <end position="193"/>
    </location>
</feature>
<dbReference type="Pfam" id="PF01928">
    <property type="entry name" value="CYTH"/>
    <property type="match status" value="1"/>
</dbReference>
<dbReference type="PIRSF" id="PIRSF012526">
    <property type="entry name" value="CYTH_UCP012526"/>
    <property type="match status" value="1"/>
</dbReference>
<dbReference type="Gene3D" id="2.40.320.10">
    <property type="entry name" value="Hypothetical Protein Pfu-838710-001"/>
    <property type="match status" value="1"/>
</dbReference>
<dbReference type="PROSITE" id="PS51707">
    <property type="entry name" value="CYTH"/>
    <property type="match status" value="1"/>
</dbReference>
<dbReference type="InterPro" id="IPR033469">
    <property type="entry name" value="CYTH-like_dom_sf"/>
</dbReference>